<dbReference type="AlphaFoldDB" id="A0AAQ3S733"/>
<dbReference type="Proteomes" id="UP001374535">
    <property type="component" value="Chromosome 2"/>
</dbReference>
<accession>A0AAQ3S733</accession>
<reference evidence="1 2" key="1">
    <citation type="journal article" date="2023" name="Life. Sci Alliance">
        <title>Evolutionary insights into 3D genome organization and epigenetic landscape of Vigna mungo.</title>
        <authorList>
            <person name="Junaid A."/>
            <person name="Singh B."/>
            <person name="Bhatia S."/>
        </authorList>
    </citation>
    <scope>NUCLEOTIDE SEQUENCE [LARGE SCALE GENOMIC DNA]</scope>
    <source>
        <strain evidence="1">Urdbean</strain>
    </source>
</reference>
<name>A0AAQ3S733_VIGMU</name>
<organism evidence="1 2">
    <name type="scientific">Vigna mungo</name>
    <name type="common">Black gram</name>
    <name type="synonym">Phaseolus mungo</name>
    <dbReference type="NCBI Taxonomy" id="3915"/>
    <lineage>
        <taxon>Eukaryota</taxon>
        <taxon>Viridiplantae</taxon>
        <taxon>Streptophyta</taxon>
        <taxon>Embryophyta</taxon>
        <taxon>Tracheophyta</taxon>
        <taxon>Spermatophyta</taxon>
        <taxon>Magnoliopsida</taxon>
        <taxon>eudicotyledons</taxon>
        <taxon>Gunneridae</taxon>
        <taxon>Pentapetalae</taxon>
        <taxon>rosids</taxon>
        <taxon>fabids</taxon>
        <taxon>Fabales</taxon>
        <taxon>Fabaceae</taxon>
        <taxon>Papilionoideae</taxon>
        <taxon>50 kb inversion clade</taxon>
        <taxon>NPAAA clade</taxon>
        <taxon>indigoferoid/millettioid clade</taxon>
        <taxon>Phaseoleae</taxon>
        <taxon>Vigna</taxon>
    </lineage>
</organism>
<proteinExistence type="predicted"/>
<keyword evidence="2" id="KW-1185">Reference proteome</keyword>
<gene>
    <name evidence="1" type="ORF">V8G54_005503</name>
</gene>
<protein>
    <submittedName>
        <fullName evidence="1">Uncharacterized protein</fullName>
    </submittedName>
</protein>
<dbReference type="EMBL" id="CP144699">
    <property type="protein sequence ID" value="WVZ18181.1"/>
    <property type="molecule type" value="Genomic_DNA"/>
</dbReference>
<sequence length="252" mass="27354">MVIPRGIYRRPLGLRPSVISAMGYKLEIWVSFPQIPQFQNSLISRSLVSPISEIPLSPSLPNLVTLSHCQVANAEAGSLMATTLWFGGDSWKLAFALEVVAFGGVKADGGSLLGGALPFPTLCSKRFVGLERGVAAPRQFEAVDVSDADGGSLVAGLRLRGRGSWGWRVEGIVVKWCWLTRSAQLPQQKVMLNPSVYSPESFWWLFMGQVLEVVPVKPQADKKPDGEYGYNPRHPTDLAEVIGVNSLLHGAA</sequence>
<evidence type="ECO:0000313" key="1">
    <source>
        <dbReference type="EMBL" id="WVZ18181.1"/>
    </source>
</evidence>
<evidence type="ECO:0000313" key="2">
    <source>
        <dbReference type="Proteomes" id="UP001374535"/>
    </source>
</evidence>